<reference evidence="1" key="1">
    <citation type="submission" date="2022-09" db="EMBL/GenBank/DDBJ databases">
        <title>Streptomyces vinaceusdrappus strain AC-40.</title>
        <authorList>
            <person name="Sedeek A.M."/>
            <person name="Salah I."/>
            <person name="Kamel H.L."/>
            <person name="Soltan M.A."/>
            <person name="Elsayed T.R."/>
        </authorList>
    </citation>
    <scope>NUCLEOTIDE SEQUENCE</scope>
    <source>
        <strain evidence="1">AC-40</strain>
    </source>
</reference>
<evidence type="ECO:0000313" key="2">
    <source>
        <dbReference type="Proteomes" id="UP001064390"/>
    </source>
</evidence>
<organism evidence="1 2">
    <name type="scientific">Streptomyces vinaceusdrappus</name>
    <dbReference type="NCBI Taxonomy" id="67376"/>
    <lineage>
        <taxon>Bacteria</taxon>
        <taxon>Bacillati</taxon>
        <taxon>Actinomycetota</taxon>
        <taxon>Actinomycetes</taxon>
        <taxon>Kitasatosporales</taxon>
        <taxon>Streptomycetaceae</taxon>
        <taxon>Streptomyces</taxon>
        <taxon>Streptomyces rochei group</taxon>
    </lineage>
</organism>
<accession>A0ABY6BPQ5</accession>
<gene>
    <name evidence="1" type="ORF">N6Q81_06690</name>
</gene>
<evidence type="ECO:0000313" key="1">
    <source>
        <dbReference type="EMBL" id="UXI77773.1"/>
    </source>
</evidence>
<dbReference type="EMBL" id="CP104697">
    <property type="protein sequence ID" value="UXI77773.1"/>
    <property type="molecule type" value="Genomic_DNA"/>
</dbReference>
<proteinExistence type="predicted"/>
<protein>
    <submittedName>
        <fullName evidence="1">LLM class F420-dependent oxidoreductase</fullName>
    </submittedName>
</protein>
<feature type="non-terminal residue" evidence="1">
    <location>
        <position position="1"/>
    </location>
</feature>
<sequence length="59" mass="6401">DADRRPFHGSVDQIVEDLVAHAEIGLDEILIDLQGSARDAEELKDLAAQVYEKARAAGV</sequence>
<dbReference type="Proteomes" id="UP001064390">
    <property type="component" value="Chromosome"/>
</dbReference>
<keyword evidence="2" id="KW-1185">Reference proteome</keyword>
<name>A0ABY6BPQ5_9ACTN</name>